<dbReference type="Pfam" id="PF00240">
    <property type="entry name" value="ubiquitin"/>
    <property type="match status" value="1"/>
</dbReference>
<feature type="domain" description="Ubiquitin-like" evidence="1">
    <location>
        <begin position="1"/>
        <end position="81"/>
    </location>
</feature>
<dbReference type="GO" id="GO:0031593">
    <property type="term" value="F:polyubiquitin modification-dependent protein binding"/>
    <property type="evidence" value="ECO:0007669"/>
    <property type="project" value="TreeGrafter"/>
</dbReference>
<sequence>MKVAVENLTGTQFYIQVDEQAKVCDIKKEVVEKENLPIDRIVLFHYMDGRNEMMAEDERPLADYGVEDGSHIYLVIKAIDNVCTSTTTSSTTP</sequence>
<dbReference type="CDD" id="cd17039">
    <property type="entry name" value="Ubl_ubiquitin_like"/>
    <property type="match status" value="1"/>
</dbReference>
<dbReference type="PANTHER" id="PTHR10621:SF61">
    <property type="entry name" value="UBIQUITIN FAMILY PROTEIN"/>
    <property type="match status" value="1"/>
</dbReference>
<dbReference type="EMBL" id="JBAMMX010000021">
    <property type="protein sequence ID" value="KAK6919383.1"/>
    <property type="molecule type" value="Genomic_DNA"/>
</dbReference>
<dbReference type="Gene3D" id="3.10.20.90">
    <property type="entry name" value="Phosphatidylinositol 3-kinase Catalytic Subunit, Chain A, domain 1"/>
    <property type="match status" value="1"/>
</dbReference>
<dbReference type="GO" id="GO:0070628">
    <property type="term" value="F:proteasome binding"/>
    <property type="evidence" value="ECO:0007669"/>
    <property type="project" value="TreeGrafter"/>
</dbReference>
<dbReference type="InterPro" id="IPR000626">
    <property type="entry name" value="Ubiquitin-like_dom"/>
</dbReference>
<evidence type="ECO:0000313" key="2">
    <source>
        <dbReference type="EMBL" id="KAK6919383.1"/>
    </source>
</evidence>
<protein>
    <submittedName>
        <fullName evidence="2">Ubiquitin-like domain</fullName>
    </submittedName>
</protein>
<dbReference type="PROSITE" id="PS50053">
    <property type="entry name" value="UBIQUITIN_2"/>
    <property type="match status" value="1"/>
</dbReference>
<dbReference type="GO" id="GO:0005654">
    <property type="term" value="C:nucleoplasm"/>
    <property type="evidence" value="ECO:0007669"/>
    <property type="project" value="TreeGrafter"/>
</dbReference>
<dbReference type="AlphaFoldDB" id="A0AAN8Z3K1"/>
<organism evidence="2 3">
    <name type="scientific">Dillenia turbinata</name>
    <dbReference type="NCBI Taxonomy" id="194707"/>
    <lineage>
        <taxon>Eukaryota</taxon>
        <taxon>Viridiplantae</taxon>
        <taxon>Streptophyta</taxon>
        <taxon>Embryophyta</taxon>
        <taxon>Tracheophyta</taxon>
        <taxon>Spermatophyta</taxon>
        <taxon>Magnoliopsida</taxon>
        <taxon>eudicotyledons</taxon>
        <taxon>Gunneridae</taxon>
        <taxon>Pentapetalae</taxon>
        <taxon>Dilleniales</taxon>
        <taxon>Dilleniaceae</taxon>
        <taxon>Dillenia</taxon>
    </lineage>
</organism>
<dbReference type="GO" id="GO:0043130">
    <property type="term" value="F:ubiquitin binding"/>
    <property type="evidence" value="ECO:0007669"/>
    <property type="project" value="TreeGrafter"/>
</dbReference>
<name>A0AAN8Z3K1_9MAGN</name>
<dbReference type="GO" id="GO:0005829">
    <property type="term" value="C:cytosol"/>
    <property type="evidence" value="ECO:0007669"/>
    <property type="project" value="TreeGrafter"/>
</dbReference>
<evidence type="ECO:0000313" key="3">
    <source>
        <dbReference type="Proteomes" id="UP001370490"/>
    </source>
</evidence>
<evidence type="ECO:0000259" key="1">
    <source>
        <dbReference type="PROSITE" id="PS50053"/>
    </source>
</evidence>
<reference evidence="2 3" key="1">
    <citation type="submission" date="2023-12" db="EMBL/GenBank/DDBJ databases">
        <title>A high-quality genome assembly for Dillenia turbinata (Dilleniales).</title>
        <authorList>
            <person name="Chanderbali A."/>
        </authorList>
    </citation>
    <scope>NUCLEOTIDE SEQUENCE [LARGE SCALE GENOMIC DNA]</scope>
    <source>
        <strain evidence="2">LSX21</strain>
        <tissue evidence="2">Leaf</tissue>
    </source>
</reference>
<dbReference type="Proteomes" id="UP001370490">
    <property type="component" value="Unassembled WGS sequence"/>
</dbReference>
<proteinExistence type="predicted"/>
<accession>A0AAN8Z3K1</accession>
<dbReference type="SMART" id="SM00213">
    <property type="entry name" value="UBQ"/>
    <property type="match status" value="1"/>
</dbReference>
<gene>
    <name evidence="2" type="ORF">RJ641_015287</name>
</gene>
<dbReference type="GO" id="GO:0043161">
    <property type="term" value="P:proteasome-mediated ubiquitin-dependent protein catabolic process"/>
    <property type="evidence" value="ECO:0007669"/>
    <property type="project" value="TreeGrafter"/>
</dbReference>
<keyword evidence="3" id="KW-1185">Reference proteome</keyword>
<dbReference type="InterPro" id="IPR029071">
    <property type="entry name" value="Ubiquitin-like_domsf"/>
</dbReference>
<comment type="caution">
    <text evidence="2">The sequence shown here is derived from an EMBL/GenBank/DDBJ whole genome shotgun (WGS) entry which is preliminary data.</text>
</comment>
<dbReference type="SUPFAM" id="SSF54236">
    <property type="entry name" value="Ubiquitin-like"/>
    <property type="match status" value="1"/>
</dbReference>
<dbReference type="PANTHER" id="PTHR10621">
    <property type="entry name" value="UV EXCISION REPAIR PROTEIN RAD23"/>
    <property type="match status" value="1"/>
</dbReference>